<reference evidence="1 2" key="1">
    <citation type="submission" date="2024-09" db="EMBL/GenBank/DDBJ databases">
        <title>Genome sequencing and assembly of Phytophthora oleae, isolate VK10A, causative agent of rot of olive drupes.</title>
        <authorList>
            <person name="Conti Taguali S."/>
            <person name="Riolo M."/>
            <person name="La Spada F."/>
            <person name="Cacciola S.O."/>
            <person name="Dionisio G."/>
        </authorList>
    </citation>
    <scope>NUCLEOTIDE SEQUENCE [LARGE SCALE GENOMIC DNA]</scope>
    <source>
        <strain evidence="1 2">VK10A</strain>
    </source>
</reference>
<comment type="caution">
    <text evidence="1">The sequence shown here is derived from an EMBL/GenBank/DDBJ whole genome shotgun (WGS) entry which is preliminary data.</text>
</comment>
<name>A0ABD3F642_9STRA</name>
<accession>A0ABD3F642</accession>
<dbReference type="Proteomes" id="UP001632037">
    <property type="component" value="Unassembled WGS sequence"/>
</dbReference>
<gene>
    <name evidence="1" type="ORF">V7S43_014272</name>
</gene>
<evidence type="ECO:0000313" key="1">
    <source>
        <dbReference type="EMBL" id="KAL3660529.1"/>
    </source>
</evidence>
<organism evidence="1 2">
    <name type="scientific">Phytophthora oleae</name>
    <dbReference type="NCBI Taxonomy" id="2107226"/>
    <lineage>
        <taxon>Eukaryota</taxon>
        <taxon>Sar</taxon>
        <taxon>Stramenopiles</taxon>
        <taxon>Oomycota</taxon>
        <taxon>Peronosporomycetes</taxon>
        <taxon>Peronosporales</taxon>
        <taxon>Peronosporaceae</taxon>
        <taxon>Phytophthora</taxon>
    </lineage>
</organism>
<dbReference type="EMBL" id="JBIMZQ010000040">
    <property type="protein sequence ID" value="KAL3660529.1"/>
    <property type="molecule type" value="Genomic_DNA"/>
</dbReference>
<evidence type="ECO:0000313" key="2">
    <source>
        <dbReference type="Proteomes" id="UP001632037"/>
    </source>
</evidence>
<protein>
    <recommendedName>
        <fullName evidence="3">Ubiquitin-like protease family profile domain-containing protein</fullName>
    </recommendedName>
</protein>
<dbReference type="AlphaFoldDB" id="A0ABD3F642"/>
<evidence type="ECO:0008006" key="3">
    <source>
        <dbReference type="Google" id="ProtNLM"/>
    </source>
</evidence>
<keyword evidence="2" id="KW-1185">Reference proteome</keyword>
<proteinExistence type="predicted"/>
<sequence>MIEDCLEWIRDTDVKAAQLGSIFGDGPVVTTEDVCTCVGNINICDDEEKALLDLLHNEAEVMVMTAAISAICADANSLADTEHATTFTTQLMGIGTDEERIKWLKEHAVISSSGEKIVMDLRNDEGTIEAIERIFQRIFLPLLPQEKRWRREVSRYFQQLDGESCGVLVLAVIESYLFDSLDIPSDTKLLRFRYMLKILLSGE</sequence>